<dbReference type="AlphaFoldDB" id="A0A917EDF9"/>
<reference evidence="1" key="1">
    <citation type="journal article" date="2014" name="Int. J. Syst. Evol. Microbiol.">
        <title>Complete genome sequence of Corynebacterium casei LMG S-19264T (=DSM 44701T), isolated from a smear-ripened cheese.</title>
        <authorList>
            <consortium name="US DOE Joint Genome Institute (JGI-PGF)"/>
            <person name="Walter F."/>
            <person name="Albersmeier A."/>
            <person name="Kalinowski J."/>
            <person name="Ruckert C."/>
        </authorList>
    </citation>
    <scope>NUCLEOTIDE SEQUENCE</scope>
    <source>
        <strain evidence="1">CGMCC 1.15519</strain>
    </source>
</reference>
<organism evidence="1 2">
    <name type="scientific">Sandarakinorhabdus glacialis</name>
    <dbReference type="NCBI Taxonomy" id="1614636"/>
    <lineage>
        <taxon>Bacteria</taxon>
        <taxon>Pseudomonadati</taxon>
        <taxon>Pseudomonadota</taxon>
        <taxon>Alphaproteobacteria</taxon>
        <taxon>Sphingomonadales</taxon>
        <taxon>Sphingosinicellaceae</taxon>
        <taxon>Sandarakinorhabdus</taxon>
    </lineage>
</organism>
<reference evidence="1" key="2">
    <citation type="submission" date="2020-09" db="EMBL/GenBank/DDBJ databases">
        <authorList>
            <person name="Sun Q."/>
            <person name="Zhou Y."/>
        </authorList>
    </citation>
    <scope>NUCLEOTIDE SEQUENCE</scope>
    <source>
        <strain evidence="1">CGMCC 1.15519</strain>
    </source>
</reference>
<sequence>MRGAMAMVADPAFDLPPHFAVVERRMAGQALDRWQARGRGLITGFEANSLVIADPFGAATIDSVGDAIAGTFGLAAGLALGTTGLAAELRAACGLMAIDIAPQPFEATLEIDPDGCIVLRGIALPICDHVAGAIGDNIPDFVQFVVNWREVLNRSASARLRRELVTALRIVRAVSPKIDPFAPDPRE</sequence>
<dbReference type="EMBL" id="BMJM01000016">
    <property type="protein sequence ID" value="GGE21532.1"/>
    <property type="molecule type" value="Genomic_DNA"/>
</dbReference>
<name>A0A917EDF9_9SPHN</name>
<gene>
    <name evidence="1" type="ORF">GCM10011529_30220</name>
</gene>
<dbReference type="RefSeq" id="WP_207792594.1">
    <property type="nucleotide sequence ID" value="NZ_BMJM01000016.1"/>
</dbReference>
<comment type="caution">
    <text evidence="1">The sequence shown here is derived from an EMBL/GenBank/DDBJ whole genome shotgun (WGS) entry which is preliminary data.</text>
</comment>
<protein>
    <submittedName>
        <fullName evidence="1">Uncharacterized protein</fullName>
    </submittedName>
</protein>
<evidence type="ECO:0000313" key="1">
    <source>
        <dbReference type="EMBL" id="GGE21532.1"/>
    </source>
</evidence>
<dbReference type="Proteomes" id="UP000635071">
    <property type="component" value="Unassembled WGS sequence"/>
</dbReference>
<evidence type="ECO:0000313" key="2">
    <source>
        <dbReference type="Proteomes" id="UP000635071"/>
    </source>
</evidence>
<accession>A0A917EDF9</accession>
<keyword evidence="2" id="KW-1185">Reference proteome</keyword>
<proteinExistence type="predicted"/>